<evidence type="ECO:0000313" key="2">
    <source>
        <dbReference type="Proteomes" id="UP000248196"/>
    </source>
</evidence>
<dbReference type="PANTHER" id="PTHR21366">
    <property type="entry name" value="GLYOXALASE FAMILY PROTEIN"/>
    <property type="match status" value="1"/>
</dbReference>
<dbReference type="Proteomes" id="UP000248196">
    <property type="component" value="Unassembled WGS sequence"/>
</dbReference>
<dbReference type="AlphaFoldDB" id="A0A318NVJ1"/>
<evidence type="ECO:0000313" key="1">
    <source>
        <dbReference type="EMBL" id="PYD37931.1"/>
    </source>
</evidence>
<dbReference type="InterPro" id="IPR004360">
    <property type="entry name" value="Glyas_Fos-R_dOase_dom"/>
</dbReference>
<dbReference type="PANTHER" id="PTHR21366:SF31">
    <property type="entry name" value="METALLOTHIOL TRANSFERASE FOSB"/>
    <property type="match status" value="1"/>
</dbReference>
<comment type="caution">
    <text evidence="1">The sequence shown here is derived from an EMBL/GenBank/DDBJ whole genome shotgun (WGS) entry which is preliminary data.</text>
</comment>
<gene>
    <name evidence="1" type="ORF">CT690_17915</name>
</gene>
<accession>A0A318NVJ1</accession>
<dbReference type="SUPFAM" id="SSF54593">
    <property type="entry name" value="Glyoxalase/Bleomycin resistance protein/Dihydroxybiphenyl dioxygenase"/>
    <property type="match status" value="1"/>
</dbReference>
<protein>
    <submittedName>
        <fullName evidence="1">VOC family protein</fullName>
    </submittedName>
</protein>
<organism evidence="1 2">
    <name type="scientific">Serratia plymuthica</name>
    <dbReference type="NCBI Taxonomy" id="82996"/>
    <lineage>
        <taxon>Bacteria</taxon>
        <taxon>Pseudomonadati</taxon>
        <taxon>Pseudomonadota</taxon>
        <taxon>Gammaproteobacteria</taxon>
        <taxon>Enterobacterales</taxon>
        <taxon>Yersiniaceae</taxon>
        <taxon>Serratia</taxon>
    </lineage>
</organism>
<dbReference type="PROSITE" id="PS51819">
    <property type="entry name" value="VOC"/>
    <property type="match status" value="1"/>
</dbReference>
<name>A0A318NVJ1_SERPL</name>
<dbReference type="InterPro" id="IPR050383">
    <property type="entry name" value="GlyoxalaseI/FosfomycinResist"/>
</dbReference>
<dbReference type="InterPro" id="IPR029068">
    <property type="entry name" value="Glyas_Bleomycin-R_OHBP_Dase"/>
</dbReference>
<sequence length="170" mass="19038">MGIKRLNHAVLYVSDVQQSAEFYHQVLGFKLKPSGSPDKAVFTQAADSDNDHDLALFSKNLGQQRAGVFRANGEPPAEHEPPAGLYHLAWEVDSLDELERIRDQLAQRGILGLEEDHGVHKSIYGHDPDGLLFEVTWFIPPALLTEQDRNQRGIKPLDFAAEKRRFAAEA</sequence>
<proteinExistence type="predicted"/>
<dbReference type="RefSeq" id="WP_004949539.1">
    <property type="nucleotide sequence ID" value="NZ_PESE01000005.1"/>
</dbReference>
<dbReference type="Pfam" id="PF00903">
    <property type="entry name" value="Glyoxalase"/>
    <property type="match status" value="1"/>
</dbReference>
<dbReference type="OrthoDB" id="9812656at2"/>
<dbReference type="EMBL" id="PESE01000005">
    <property type="protein sequence ID" value="PYD37931.1"/>
    <property type="molecule type" value="Genomic_DNA"/>
</dbReference>
<reference evidence="1 2" key="1">
    <citation type="submission" date="2017-11" db="EMBL/GenBank/DDBJ databases">
        <title>Genome sequence of the oocydin A producing rhizobacterium Serratia plymuthica 4Rx5.</title>
        <authorList>
            <person name="Matilla M.A."/>
            <person name="Udaondo Z."/>
            <person name="Salmond G.P.C."/>
        </authorList>
    </citation>
    <scope>NUCLEOTIDE SEQUENCE [LARGE SCALE GENOMIC DNA]</scope>
    <source>
        <strain evidence="1 2">4Rx5</strain>
    </source>
</reference>
<dbReference type="InterPro" id="IPR037523">
    <property type="entry name" value="VOC_core"/>
</dbReference>
<dbReference type="Gene3D" id="3.10.180.10">
    <property type="entry name" value="2,3-Dihydroxybiphenyl 1,2-Dioxygenase, domain 1"/>
    <property type="match status" value="1"/>
</dbReference>